<dbReference type="InterPro" id="IPR010064">
    <property type="entry name" value="HK97-gp10_tail"/>
</dbReference>
<protein>
    <recommendedName>
        <fullName evidence="3">HK97 gp10 family phage protein</fullName>
    </recommendedName>
</protein>
<dbReference type="Proteomes" id="UP000076609">
    <property type="component" value="Unassembled WGS sequence"/>
</dbReference>
<evidence type="ECO:0000313" key="1">
    <source>
        <dbReference type="EMBL" id="KZE09131.1"/>
    </source>
</evidence>
<evidence type="ECO:0008006" key="3">
    <source>
        <dbReference type="Google" id="ProtNLM"/>
    </source>
</evidence>
<reference evidence="2" key="1">
    <citation type="submission" date="2016-01" db="EMBL/GenBank/DDBJ databases">
        <title>Draft genome of Chromobacterium sp. F49.</title>
        <authorList>
            <person name="Hong K.W."/>
        </authorList>
    </citation>
    <scope>NUCLEOTIDE SEQUENCE [LARGE SCALE GENOMIC DNA]</scope>
    <source>
        <strain evidence="2">CN3</strain>
    </source>
</reference>
<name>A0ABR5Y9B3_9SPHN</name>
<comment type="caution">
    <text evidence="1">The sequence shown here is derived from an EMBL/GenBank/DDBJ whole genome shotgun (WGS) entry which is preliminary data.</text>
</comment>
<keyword evidence="2" id="KW-1185">Reference proteome</keyword>
<proteinExistence type="predicted"/>
<dbReference type="EMBL" id="LQQO01000056">
    <property type="protein sequence ID" value="KZE09131.1"/>
    <property type="molecule type" value="Genomic_DNA"/>
</dbReference>
<dbReference type="RefSeq" id="WP_066693510.1">
    <property type="nucleotide sequence ID" value="NZ_LQQO01000056.1"/>
</dbReference>
<organism evidence="1 2">
    <name type="scientific">Sphingomonas hankookensis</name>
    <dbReference type="NCBI Taxonomy" id="563996"/>
    <lineage>
        <taxon>Bacteria</taxon>
        <taxon>Pseudomonadati</taxon>
        <taxon>Pseudomonadota</taxon>
        <taxon>Alphaproteobacteria</taxon>
        <taxon>Sphingomonadales</taxon>
        <taxon>Sphingomonadaceae</taxon>
        <taxon>Sphingomonas</taxon>
    </lineage>
</organism>
<dbReference type="NCBIfam" id="TIGR01725">
    <property type="entry name" value="phge_HK97_gp10"/>
    <property type="match status" value="1"/>
</dbReference>
<evidence type="ECO:0000313" key="2">
    <source>
        <dbReference type="Proteomes" id="UP000076609"/>
    </source>
</evidence>
<sequence>MGKAGSFGTTGFRQLDRKLARLAQATPRRKVDGVLRVAATVIADEQRRLIRVVTGRHRRTITVTNASGFTIDGMGPRDVSIFIGPRRGGAGSTMHLLEWGTSHSAAHPFARPSIDNKGDEAIGIVVAGLRALVQEASR</sequence>
<gene>
    <name evidence="1" type="ORF">AVT10_06690</name>
</gene>
<accession>A0ABR5Y9B3</accession>